<sequence length="144" mass="15827">MSVAATTSGSIVLLTRLARRVYREATDDVLGMTLKQFVALNHLGEDTGVPQRQLGDVLCLDANNLVLLLNEVERLGWVERRRDPADRRRHLVYRTPAGSGAIMAAERGMDAVEDRILDTLSPQERATLRLLLAAALAEGTPSHD</sequence>
<dbReference type="Proteomes" id="UP000035425">
    <property type="component" value="Unassembled WGS sequence"/>
</dbReference>
<dbReference type="InterPro" id="IPR039422">
    <property type="entry name" value="MarR/SlyA-like"/>
</dbReference>
<proteinExistence type="predicted"/>
<keyword evidence="3" id="KW-1185">Reference proteome</keyword>
<comment type="caution">
    <text evidence="2">The sequence shown here is derived from an EMBL/GenBank/DDBJ whole genome shotgun (WGS) entry which is preliminary data.</text>
</comment>
<dbReference type="SUPFAM" id="SSF46785">
    <property type="entry name" value="Winged helix' DNA-binding domain"/>
    <property type="match status" value="1"/>
</dbReference>
<dbReference type="EMBL" id="JWIO01000006">
    <property type="protein sequence ID" value="KLL12214.1"/>
    <property type="molecule type" value="Genomic_DNA"/>
</dbReference>
<dbReference type="PROSITE" id="PS50995">
    <property type="entry name" value="HTH_MARR_2"/>
    <property type="match status" value="1"/>
</dbReference>
<dbReference type="InterPro" id="IPR036388">
    <property type="entry name" value="WH-like_DNA-bd_sf"/>
</dbReference>
<dbReference type="PANTHER" id="PTHR33164">
    <property type="entry name" value="TRANSCRIPTIONAL REGULATOR, MARR FAMILY"/>
    <property type="match status" value="1"/>
</dbReference>
<evidence type="ECO:0000259" key="1">
    <source>
        <dbReference type="PROSITE" id="PS50995"/>
    </source>
</evidence>
<dbReference type="InterPro" id="IPR000835">
    <property type="entry name" value="HTH_MarR-typ"/>
</dbReference>
<dbReference type="RefSeq" id="WP_047222049.1">
    <property type="nucleotide sequence ID" value="NZ_JWIO01000006.1"/>
</dbReference>
<dbReference type="Gene3D" id="1.10.10.10">
    <property type="entry name" value="Winged helix-like DNA-binding domain superfamily/Winged helix DNA-binding domain"/>
    <property type="match status" value="1"/>
</dbReference>
<dbReference type="Pfam" id="PF12802">
    <property type="entry name" value="MarR_2"/>
    <property type="match status" value="1"/>
</dbReference>
<dbReference type="PANTHER" id="PTHR33164:SF95">
    <property type="entry name" value="TRANSCRIPTIONAL REGULATOR"/>
    <property type="match status" value="1"/>
</dbReference>
<dbReference type="PRINTS" id="PR00598">
    <property type="entry name" value="HTHMARR"/>
</dbReference>
<dbReference type="InterPro" id="IPR036390">
    <property type="entry name" value="WH_DNA-bd_sf"/>
</dbReference>
<dbReference type="SMART" id="SM00347">
    <property type="entry name" value="HTH_MARR"/>
    <property type="match status" value="1"/>
</dbReference>
<protein>
    <submittedName>
        <fullName evidence="2">MarR family transcriptional regulator</fullName>
    </submittedName>
</protein>
<feature type="domain" description="HTH marR-type" evidence="1">
    <location>
        <begin position="7"/>
        <end position="137"/>
    </location>
</feature>
<name>A0ABR5F686_9ACTN</name>
<organism evidence="2 3">
    <name type="scientific">Protofrankia coriariae</name>
    <dbReference type="NCBI Taxonomy" id="1562887"/>
    <lineage>
        <taxon>Bacteria</taxon>
        <taxon>Bacillati</taxon>
        <taxon>Actinomycetota</taxon>
        <taxon>Actinomycetes</taxon>
        <taxon>Frankiales</taxon>
        <taxon>Frankiaceae</taxon>
        <taxon>Protofrankia</taxon>
    </lineage>
</organism>
<accession>A0ABR5F686</accession>
<evidence type="ECO:0000313" key="3">
    <source>
        <dbReference type="Proteomes" id="UP000035425"/>
    </source>
</evidence>
<evidence type="ECO:0000313" key="2">
    <source>
        <dbReference type="EMBL" id="KLL12214.1"/>
    </source>
</evidence>
<reference evidence="2 3" key="1">
    <citation type="submission" date="2014-12" db="EMBL/GenBank/DDBJ databases">
        <title>Frankia sp. BMG5.1 draft genome.</title>
        <authorList>
            <person name="Gtari M."/>
            <person name="Ghodhbane-Gtari F."/>
            <person name="Nouioui I."/>
            <person name="Ktari A."/>
            <person name="Hezbri K."/>
            <person name="Mimouni W."/>
            <person name="Sbissi I."/>
            <person name="Ayari A."/>
            <person name="Yamanaka T."/>
            <person name="Normand P."/>
            <person name="Tisa L.S."/>
            <person name="Boudabous A."/>
        </authorList>
    </citation>
    <scope>NUCLEOTIDE SEQUENCE [LARGE SCALE GENOMIC DNA]</scope>
    <source>
        <strain evidence="2 3">BMG5.1</strain>
    </source>
</reference>
<gene>
    <name evidence="2" type="ORF">FrCorBMG51_05660</name>
</gene>